<evidence type="ECO:0000313" key="1">
    <source>
        <dbReference type="EMBL" id="CAI6354339.1"/>
    </source>
</evidence>
<gene>
    <name evidence="1" type="ORF">MEUPH1_LOCUS10354</name>
</gene>
<organism evidence="1 2">
    <name type="scientific">Macrosiphum euphorbiae</name>
    <name type="common">potato aphid</name>
    <dbReference type="NCBI Taxonomy" id="13131"/>
    <lineage>
        <taxon>Eukaryota</taxon>
        <taxon>Metazoa</taxon>
        <taxon>Ecdysozoa</taxon>
        <taxon>Arthropoda</taxon>
        <taxon>Hexapoda</taxon>
        <taxon>Insecta</taxon>
        <taxon>Pterygota</taxon>
        <taxon>Neoptera</taxon>
        <taxon>Paraneoptera</taxon>
        <taxon>Hemiptera</taxon>
        <taxon>Sternorrhyncha</taxon>
        <taxon>Aphidomorpha</taxon>
        <taxon>Aphidoidea</taxon>
        <taxon>Aphididae</taxon>
        <taxon>Macrosiphini</taxon>
        <taxon>Macrosiphum</taxon>
    </lineage>
</organism>
<proteinExistence type="predicted"/>
<keyword evidence="2" id="KW-1185">Reference proteome</keyword>
<reference evidence="1 2" key="1">
    <citation type="submission" date="2023-01" db="EMBL/GenBank/DDBJ databases">
        <authorList>
            <person name="Whitehead M."/>
        </authorList>
    </citation>
    <scope>NUCLEOTIDE SEQUENCE [LARGE SCALE GENOMIC DNA]</scope>
</reference>
<dbReference type="Proteomes" id="UP001160148">
    <property type="component" value="Unassembled WGS sequence"/>
</dbReference>
<sequence>MTSAKQFFVTNKGERITKLYDNVNKIYGSRLSASVFRRMVEPKSRGHHPDVSKSVAVALQQGEAIRRHDRLEMVGATPLFEAEVSKNFVEIFGHQAYVNMTHDNIVERLQTSDEYAAHDGAEITQSFVRRVKARYDEQVHDDRVTIIYDLAVQEYDKTNISKYAIENLAKENKIHYLIYGNKEKMIKDVVKTLNSR</sequence>
<accession>A0AAV0WEY0</accession>
<dbReference type="EMBL" id="CARXXK010000002">
    <property type="protein sequence ID" value="CAI6354339.1"/>
    <property type="molecule type" value="Genomic_DNA"/>
</dbReference>
<comment type="caution">
    <text evidence="1">The sequence shown here is derived from an EMBL/GenBank/DDBJ whole genome shotgun (WGS) entry which is preliminary data.</text>
</comment>
<protein>
    <submittedName>
        <fullName evidence="1">Uncharacterized protein</fullName>
    </submittedName>
</protein>
<evidence type="ECO:0000313" key="2">
    <source>
        <dbReference type="Proteomes" id="UP001160148"/>
    </source>
</evidence>
<name>A0AAV0WEY0_9HEMI</name>
<dbReference type="AlphaFoldDB" id="A0AAV0WEY0"/>